<sequence>MRTCRQAFSKMATQEIRFAELSETDLHDLVNYKDALSTPKVIQNAVAILRYYYSSKNLDVKDVEQYEVTELNEFLRRFYAEARTSNGEYYVH</sequence>
<dbReference type="AlphaFoldDB" id="A0AB73JKB0"/>
<proteinExistence type="predicted"/>
<evidence type="ECO:0000313" key="1">
    <source>
        <dbReference type="EMBL" id="MUG53670.1"/>
    </source>
</evidence>
<accession>A0AB73JKB0</accession>
<evidence type="ECO:0000313" key="2">
    <source>
        <dbReference type="Proteomes" id="UP000463077"/>
    </source>
</evidence>
<comment type="caution">
    <text evidence="1">The sequence shown here is derived from an EMBL/GenBank/DDBJ whole genome shotgun (WGS) entry which is preliminary data.</text>
</comment>
<name>A0AB73JKB0_STAAU</name>
<protein>
    <submittedName>
        <fullName evidence="1">Uncharacterized protein</fullName>
    </submittedName>
</protein>
<dbReference type="EMBL" id="WFHO01000070">
    <property type="protein sequence ID" value="MUG53670.1"/>
    <property type="molecule type" value="Genomic_DNA"/>
</dbReference>
<organism evidence="1 2">
    <name type="scientific">Staphylococcus aureus</name>
    <dbReference type="NCBI Taxonomy" id="1280"/>
    <lineage>
        <taxon>Bacteria</taxon>
        <taxon>Bacillati</taxon>
        <taxon>Bacillota</taxon>
        <taxon>Bacilli</taxon>
        <taxon>Bacillales</taxon>
        <taxon>Staphylococcaceae</taxon>
        <taxon>Staphylococcus</taxon>
    </lineage>
</organism>
<reference evidence="1 2" key="1">
    <citation type="journal article" date="2019" name="Int. J. Infect. Dis.">
        <title>Characterization of a community-acquired methicillin-resistant sequence type 338 Staphylococcus aureus strain containing a staphylococcal cassette chromosome mec type VT.</title>
        <authorList>
            <person name="Chen Y."/>
            <person name="Hong J."/>
            <person name="Chen Y."/>
            <person name="Wang H."/>
            <person name="Yu Y."/>
            <person name="Qu T."/>
        </authorList>
    </citation>
    <scope>NUCLEOTIDE SEQUENCE [LARGE SCALE GENOMIC DNA]</scope>
    <source>
        <strain evidence="1 2">LJ05</strain>
    </source>
</reference>
<gene>
    <name evidence="1" type="ORF">GAY54_14380</name>
</gene>
<dbReference type="Proteomes" id="UP000463077">
    <property type="component" value="Unassembled WGS sequence"/>
</dbReference>